<gene>
    <name evidence="1" type="ORF">NLI96_g2181</name>
</gene>
<protein>
    <submittedName>
        <fullName evidence="1">Uncharacterized protein</fullName>
    </submittedName>
</protein>
<organism evidence="1 2">
    <name type="scientific">Meripilus lineatus</name>
    <dbReference type="NCBI Taxonomy" id="2056292"/>
    <lineage>
        <taxon>Eukaryota</taxon>
        <taxon>Fungi</taxon>
        <taxon>Dikarya</taxon>
        <taxon>Basidiomycota</taxon>
        <taxon>Agaricomycotina</taxon>
        <taxon>Agaricomycetes</taxon>
        <taxon>Polyporales</taxon>
        <taxon>Meripilaceae</taxon>
        <taxon>Meripilus</taxon>
    </lineage>
</organism>
<proteinExistence type="predicted"/>
<accession>A0AAD5YM84</accession>
<dbReference type="AlphaFoldDB" id="A0AAD5YM84"/>
<sequence length="163" mass="18165">MSLSRDACNLNVQKLQKIGLELLQGEQGPTESVQFFESLSYLPASLRSVSLLLPIELPRAYTSDNPPEYLNALDSNLGGSNFLHLTCVEVIWHMYPDTINELYSLLQLGKFAVFMPKIYSRGILWIGSFPGVYPISASALTLAARDPTAWMDSSRPSLFFGSW</sequence>
<evidence type="ECO:0000313" key="1">
    <source>
        <dbReference type="EMBL" id="KAJ3489351.1"/>
    </source>
</evidence>
<evidence type="ECO:0000313" key="2">
    <source>
        <dbReference type="Proteomes" id="UP001212997"/>
    </source>
</evidence>
<dbReference type="EMBL" id="JANAWD010000047">
    <property type="protein sequence ID" value="KAJ3489351.1"/>
    <property type="molecule type" value="Genomic_DNA"/>
</dbReference>
<keyword evidence="2" id="KW-1185">Reference proteome</keyword>
<dbReference type="Proteomes" id="UP001212997">
    <property type="component" value="Unassembled WGS sequence"/>
</dbReference>
<comment type="caution">
    <text evidence="1">The sequence shown here is derived from an EMBL/GenBank/DDBJ whole genome shotgun (WGS) entry which is preliminary data.</text>
</comment>
<name>A0AAD5YM84_9APHY</name>
<reference evidence="1" key="1">
    <citation type="submission" date="2022-07" db="EMBL/GenBank/DDBJ databases">
        <title>Genome Sequence of Physisporinus lineatus.</title>
        <authorList>
            <person name="Buettner E."/>
        </authorList>
    </citation>
    <scope>NUCLEOTIDE SEQUENCE</scope>
    <source>
        <strain evidence="1">VT162</strain>
    </source>
</reference>